<dbReference type="InterPro" id="IPR017853">
    <property type="entry name" value="GH"/>
</dbReference>
<dbReference type="GO" id="GO:0045087">
    <property type="term" value="P:innate immune response"/>
    <property type="evidence" value="ECO:0007669"/>
    <property type="project" value="TreeGrafter"/>
</dbReference>
<dbReference type="Gene3D" id="3.20.20.80">
    <property type="entry name" value="Glycosidases"/>
    <property type="match status" value="1"/>
</dbReference>
<keyword evidence="4" id="KW-1185">Reference proteome</keyword>
<evidence type="ECO:0000256" key="1">
    <source>
        <dbReference type="ARBA" id="ARBA00010646"/>
    </source>
</evidence>
<dbReference type="PANTHER" id="PTHR23208">
    <property type="entry name" value="LYSOZYME PROTEIN"/>
    <property type="match status" value="1"/>
</dbReference>
<keyword evidence="2" id="KW-0732">Signal</keyword>
<organism evidence="4 5">
    <name type="scientific">Acrobeloides nanus</name>
    <dbReference type="NCBI Taxonomy" id="290746"/>
    <lineage>
        <taxon>Eukaryota</taxon>
        <taxon>Metazoa</taxon>
        <taxon>Ecdysozoa</taxon>
        <taxon>Nematoda</taxon>
        <taxon>Chromadorea</taxon>
        <taxon>Rhabditida</taxon>
        <taxon>Tylenchina</taxon>
        <taxon>Cephalobomorpha</taxon>
        <taxon>Cephaloboidea</taxon>
        <taxon>Cephalobidae</taxon>
        <taxon>Acrobeloides</taxon>
    </lineage>
</organism>
<sequence length="431" mass="48094">MTKRKYQESYEHGFTGIQRSKKAMTGKTAISIHQMQETYKGSRNSKRGLKIRRLLLPEEHLHIISQSVQVNHYVSSDGLFETIFPDSAIANKYSSARTKTASIIFDVLSPYLIRQMKKDLAEQPYSISIDASNQGAISAERYSPFSKQPLLRTFLSIRQNRLVFVIMKIVFTFLCILGLTFGLAIKTQNTSKHSPDEKASYNYAVDLVGPASVSTFSCLKNNYYYSVAFIRVYMSTNGGQVDNQGCAAVINAAQAGLGTEIYVTPSPLSSKQGYQQFDEAYTAMQNSGITVRAIWLQVTSPINWSSSQQSNINFIASFLQRALQYGVTPGIYTNAYDWQQVTSSWTGWQSIASIKLWYWNVLAQGASGETSPDFSDFRSFGGWSVPTVKQFGQFETICGSTMNRDVYPAGSKKSSVMKKAEGIVVGELFQE</sequence>
<dbReference type="InterPro" id="IPR051595">
    <property type="entry name" value="GH25_Enzymes"/>
</dbReference>
<reference evidence="5" key="1">
    <citation type="submission" date="2022-11" db="UniProtKB">
        <authorList>
            <consortium name="WormBaseParasite"/>
        </authorList>
    </citation>
    <scope>IDENTIFICATION</scope>
</reference>
<keyword evidence="3" id="KW-1133">Transmembrane helix</keyword>
<name>A0A914CCM0_9BILA</name>
<protein>
    <submittedName>
        <fullName evidence="5">Lysozyme</fullName>
    </submittedName>
</protein>
<dbReference type="CDD" id="cd06416">
    <property type="entry name" value="GH25_Lys1-like"/>
    <property type="match status" value="1"/>
</dbReference>
<dbReference type="GO" id="GO:0009253">
    <property type="term" value="P:peptidoglycan catabolic process"/>
    <property type="evidence" value="ECO:0007669"/>
    <property type="project" value="InterPro"/>
</dbReference>
<dbReference type="PANTHER" id="PTHR23208:SF36">
    <property type="entry name" value="LYSOZYME-RELATED"/>
    <property type="match status" value="1"/>
</dbReference>
<keyword evidence="3" id="KW-0812">Transmembrane</keyword>
<evidence type="ECO:0000256" key="3">
    <source>
        <dbReference type="SAM" id="Phobius"/>
    </source>
</evidence>
<dbReference type="GO" id="GO:0003796">
    <property type="term" value="F:lysozyme activity"/>
    <property type="evidence" value="ECO:0007669"/>
    <property type="project" value="InterPro"/>
</dbReference>
<dbReference type="Proteomes" id="UP000887540">
    <property type="component" value="Unplaced"/>
</dbReference>
<keyword evidence="3" id="KW-0472">Membrane</keyword>
<dbReference type="GO" id="GO:0007165">
    <property type="term" value="P:signal transduction"/>
    <property type="evidence" value="ECO:0007669"/>
    <property type="project" value="TreeGrafter"/>
</dbReference>
<accession>A0A914CCM0</accession>
<dbReference type="GO" id="GO:0016998">
    <property type="term" value="P:cell wall macromolecule catabolic process"/>
    <property type="evidence" value="ECO:0007669"/>
    <property type="project" value="InterPro"/>
</dbReference>
<dbReference type="PROSITE" id="PS51904">
    <property type="entry name" value="GLYCOSYL_HYDROL_F25_2"/>
    <property type="match status" value="1"/>
</dbReference>
<evidence type="ECO:0000313" key="4">
    <source>
        <dbReference type="Proteomes" id="UP000887540"/>
    </source>
</evidence>
<feature type="transmembrane region" description="Helical" evidence="3">
    <location>
        <begin position="162"/>
        <end position="185"/>
    </location>
</feature>
<evidence type="ECO:0000256" key="2">
    <source>
        <dbReference type="ARBA" id="ARBA00022729"/>
    </source>
</evidence>
<dbReference type="AlphaFoldDB" id="A0A914CCM0"/>
<dbReference type="InterPro" id="IPR002053">
    <property type="entry name" value="Glyco_hydro_25"/>
</dbReference>
<dbReference type="SUPFAM" id="SSF51445">
    <property type="entry name" value="(Trans)glycosidases"/>
    <property type="match status" value="1"/>
</dbReference>
<comment type="similarity">
    <text evidence="1">Belongs to the glycosyl hydrolase 25 family.</text>
</comment>
<evidence type="ECO:0000313" key="5">
    <source>
        <dbReference type="WBParaSite" id="ACRNAN_Path_871.g3349.t1"/>
    </source>
</evidence>
<dbReference type="WBParaSite" id="ACRNAN_Path_871.g3349.t1">
    <property type="protein sequence ID" value="ACRNAN_Path_871.g3349.t1"/>
    <property type="gene ID" value="ACRNAN_Path_871.g3349"/>
</dbReference>
<proteinExistence type="inferred from homology"/>